<dbReference type="RefSeq" id="WP_203761406.1">
    <property type="nucleotide sequence ID" value="NZ_BAAABO010000029.1"/>
</dbReference>
<accession>A0ABQ3Y0H5</accession>
<keyword evidence="2" id="KW-1185">Reference proteome</keyword>
<dbReference type="Proteomes" id="UP000609879">
    <property type="component" value="Unassembled WGS sequence"/>
</dbReference>
<dbReference type="EMBL" id="BOMI01000033">
    <property type="protein sequence ID" value="GID73488.1"/>
    <property type="molecule type" value="Genomic_DNA"/>
</dbReference>
<organism evidence="1 2">
    <name type="scientific">Paractinoplanes deccanensis</name>
    <dbReference type="NCBI Taxonomy" id="113561"/>
    <lineage>
        <taxon>Bacteria</taxon>
        <taxon>Bacillati</taxon>
        <taxon>Actinomycetota</taxon>
        <taxon>Actinomycetes</taxon>
        <taxon>Micromonosporales</taxon>
        <taxon>Micromonosporaceae</taxon>
        <taxon>Paractinoplanes</taxon>
    </lineage>
</organism>
<evidence type="ECO:0000313" key="1">
    <source>
        <dbReference type="EMBL" id="GID73488.1"/>
    </source>
</evidence>
<name>A0ABQ3Y0H5_9ACTN</name>
<gene>
    <name evidence="1" type="ORF">Ade02nite_21290</name>
</gene>
<sequence>MNDLEHWRSLRGDDLNRALLAACWYARPNDLIGGWSVMPVDQPPSSGYPEVGCFLSRPVAEHIAALHNAGLDAG</sequence>
<comment type="caution">
    <text evidence="1">The sequence shown here is derived from an EMBL/GenBank/DDBJ whole genome shotgun (WGS) entry which is preliminary data.</text>
</comment>
<protein>
    <submittedName>
        <fullName evidence="1">Uncharacterized protein</fullName>
    </submittedName>
</protein>
<evidence type="ECO:0000313" key="2">
    <source>
        <dbReference type="Proteomes" id="UP000609879"/>
    </source>
</evidence>
<proteinExistence type="predicted"/>
<reference evidence="1 2" key="1">
    <citation type="submission" date="2021-01" db="EMBL/GenBank/DDBJ databases">
        <title>Whole genome shotgun sequence of Actinoplanes deccanensis NBRC 13994.</title>
        <authorList>
            <person name="Komaki H."/>
            <person name="Tamura T."/>
        </authorList>
    </citation>
    <scope>NUCLEOTIDE SEQUENCE [LARGE SCALE GENOMIC DNA]</scope>
    <source>
        <strain evidence="1 2">NBRC 13994</strain>
    </source>
</reference>